<protein>
    <submittedName>
        <fullName evidence="1">Transcriptional regulator</fullName>
    </submittedName>
</protein>
<dbReference type="OrthoDB" id="6447890at2"/>
<gene>
    <name evidence="1" type="ORF">CKG00_00140</name>
</gene>
<comment type="caution">
    <text evidence="1">The sequence shown here is derived from an EMBL/GenBank/DDBJ whole genome shotgun (WGS) entry which is preliminary data.</text>
</comment>
<reference evidence="1 2" key="1">
    <citation type="submission" date="2017-08" db="EMBL/GenBank/DDBJ databases">
        <title>Draft genome sequence of pheromone producing symbiont Morganella morganii, of the female New Zealand grass grub Costelytra giveni.</title>
        <authorList>
            <person name="Laugraud A."/>
            <person name="Young S.D."/>
            <person name="Hurst M.H."/>
        </authorList>
    </citation>
    <scope>NUCLEOTIDE SEQUENCE [LARGE SCALE GENOMIC DNA]</scope>
    <source>
        <strain evidence="1 2">MMsCG</strain>
    </source>
</reference>
<evidence type="ECO:0000313" key="1">
    <source>
        <dbReference type="EMBL" id="RUT64983.1"/>
    </source>
</evidence>
<dbReference type="InterPro" id="IPR016181">
    <property type="entry name" value="Acyl_CoA_acyltransferase"/>
</dbReference>
<dbReference type="Proteomes" id="UP000286908">
    <property type="component" value="Unassembled WGS sequence"/>
</dbReference>
<evidence type="ECO:0000313" key="2">
    <source>
        <dbReference type="Proteomes" id="UP000286908"/>
    </source>
</evidence>
<dbReference type="SUPFAM" id="SSF55729">
    <property type="entry name" value="Acyl-CoA N-acyltransferases (Nat)"/>
    <property type="match status" value="1"/>
</dbReference>
<organism evidence="1 2">
    <name type="scientific">Morganella morganii</name>
    <name type="common">Proteus morganii</name>
    <dbReference type="NCBI Taxonomy" id="582"/>
    <lineage>
        <taxon>Bacteria</taxon>
        <taxon>Pseudomonadati</taxon>
        <taxon>Pseudomonadota</taxon>
        <taxon>Gammaproteobacteria</taxon>
        <taxon>Enterobacterales</taxon>
        <taxon>Morganellaceae</taxon>
        <taxon>Morganella</taxon>
    </lineage>
</organism>
<dbReference type="AlphaFoldDB" id="A0A433ZS89"/>
<dbReference type="InterPro" id="IPR009977">
    <property type="entry name" value="Mig-14"/>
</dbReference>
<dbReference type="EMBL" id="NRQY01000001">
    <property type="protein sequence ID" value="RUT64983.1"/>
    <property type="molecule type" value="Genomic_DNA"/>
</dbReference>
<proteinExistence type="predicted"/>
<sequence length="290" mass="33355">MMKFSGWEKCSFSDYEACCEKFGYNAETSPHYIKFAMEQGIEPVFYAYTKKGVIEGAVCTDNGWLANDIKNPENSLRWMYFPCYSILLPFNKNVKCFLPFKTKSLSTECRQFYNSSFSLFSRRHVAVSKDLSAFSAKTKATRKKEIRKFMADGGTFENISAVGPDFLFETYFRLYAERRELEAENNPVIRALFHHCYNNFFGEIAFFDGKAAGIQLLLSTPSKQGSFIDFLNIGYDMNLRKYSVGTMLMWRNLCLTAELPAPVTYSYGMVSGEYKTRWCDSVNIGRSITF</sequence>
<dbReference type="Pfam" id="PF07395">
    <property type="entry name" value="Mig-14"/>
    <property type="match status" value="1"/>
</dbReference>
<name>A0A433ZS89_MORMO</name>
<accession>A0A433ZS89</accession>